<comment type="caution">
    <text evidence="1">The sequence shown here is derived from an EMBL/GenBank/DDBJ whole genome shotgun (WGS) entry which is preliminary data.</text>
</comment>
<dbReference type="AlphaFoldDB" id="A0A6P0UFL0"/>
<protein>
    <recommendedName>
        <fullName evidence="3">Lipoprotein</fullName>
    </recommendedName>
</protein>
<dbReference type="EMBL" id="JAABOP010000023">
    <property type="protein sequence ID" value="NER11807.1"/>
    <property type="molecule type" value="Genomic_DNA"/>
</dbReference>
<evidence type="ECO:0000313" key="1">
    <source>
        <dbReference type="EMBL" id="NER11807.1"/>
    </source>
</evidence>
<organism evidence="1 2">
    <name type="scientific">Muriicola jejuensis</name>
    <dbReference type="NCBI Taxonomy" id="504488"/>
    <lineage>
        <taxon>Bacteria</taxon>
        <taxon>Pseudomonadati</taxon>
        <taxon>Bacteroidota</taxon>
        <taxon>Flavobacteriia</taxon>
        <taxon>Flavobacteriales</taxon>
        <taxon>Flavobacteriaceae</taxon>
        <taxon>Muriicola</taxon>
    </lineage>
</organism>
<name>A0A6P0UFL0_9FLAO</name>
<evidence type="ECO:0000313" key="2">
    <source>
        <dbReference type="Proteomes" id="UP000468443"/>
    </source>
</evidence>
<dbReference type="Proteomes" id="UP000468443">
    <property type="component" value="Unassembled WGS sequence"/>
</dbReference>
<evidence type="ECO:0008006" key="3">
    <source>
        <dbReference type="Google" id="ProtNLM"/>
    </source>
</evidence>
<sequence>MKNTALVLILFFVSFISCDTQKKKGFEEYNEEDFIEVQGILTGSFRKTSFPNRFSSNIYFIYNLHQENPDTGYELDSPYMLDEGVPVIVLVHRDDNNISFFGGTGIIQEDVLLNYLDKCQQIGGGYYGVEDDFSKY</sequence>
<keyword evidence="2" id="KW-1185">Reference proteome</keyword>
<gene>
    <name evidence="1" type="ORF">GWK09_14870</name>
</gene>
<dbReference type="PROSITE" id="PS51257">
    <property type="entry name" value="PROKAR_LIPOPROTEIN"/>
    <property type="match status" value="1"/>
</dbReference>
<proteinExistence type="predicted"/>
<reference evidence="1 2" key="1">
    <citation type="submission" date="2020-01" db="EMBL/GenBank/DDBJ databases">
        <title>Muriicola jejuensis KCTC 22299.</title>
        <authorList>
            <person name="Wang G."/>
        </authorList>
    </citation>
    <scope>NUCLEOTIDE SEQUENCE [LARGE SCALE GENOMIC DNA]</scope>
    <source>
        <strain evidence="1 2">KCTC 22299</strain>
    </source>
</reference>
<dbReference type="RefSeq" id="WP_163694262.1">
    <property type="nucleotide sequence ID" value="NZ_FXTW01000025.1"/>
</dbReference>
<accession>A0A6P0UFL0</accession>